<reference evidence="1" key="1">
    <citation type="submission" date="2022-07" db="EMBL/GenBank/DDBJ databases">
        <authorList>
            <person name="Macas J."/>
            <person name="Novak P."/>
            <person name="Neumann P."/>
        </authorList>
    </citation>
    <scope>NUCLEOTIDE SEQUENCE</scope>
</reference>
<dbReference type="AlphaFoldDB" id="A0AAV0DMW5"/>
<gene>
    <name evidence="1" type="ORF">CEPIT_LOCUS15683</name>
    <name evidence="2" type="ORF">CEPIT_LOCUS29358</name>
</gene>
<sequence>MYDRRSIDEFRRVKVVLIDLLRQQNDFWKQRAKDFWLKEGGVNTKFFHNSVKQRRRINTMKRLKRSDGTWVSDRSQLKMMVEEYFRDLFRSEGVVARHEDLAGLVQVSSADNDWLLRLVTMGEVKKAVFAMHPDKAPGPDSLNPSFFQHYWDIVGCDVFHYCKNIFETGHLPNGVNVTNLVLIPKKENPENMGDWRP</sequence>
<evidence type="ECO:0000313" key="2">
    <source>
        <dbReference type="EMBL" id="CAH9128805.1"/>
    </source>
</evidence>
<dbReference type="Proteomes" id="UP001152523">
    <property type="component" value="Unassembled WGS sequence"/>
</dbReference>
<accession>A0AAV0DMW5</accession>
<evidence type="ECO:0000313" key="1">
    <source>
        <dbReference type="EMBL" id="CAH9101612.1"/>
    </source>
</evidence>
<dbReference type="EMBL" id="CAMAPF010000112">
    <property type="protein sequence ID" value="CAH9101612.1"/>
    <property type="molecule type" value="Genomic_DNA"/>
</dbReference>
<evidence type="ECO:0008006" key="4">
    <source>
        <dbReference type="Google" id="ProtNLM"/>
    </source>
</evidence>
<proteinExistence type="predicted"/>
<evidence type="ECO:0000313" key="3">
    <source>
        <dbReference type="Proteomes" id="UP001152523"/>
    </source>
</evidence>
<comment type="caution">
    <text evidence="1">The sequence shown here is derived from an EMBL/GenBank/DDBJ whole genome shotgun (WGS) entry which is preliminary data.</text>
</comment>
<name>A0AAV0DMW5_9ASTE</name>
<keyword evidence="3" id="KW-1185">Reference proteome</keyword>
<feature type="non-terminal residue" evidence="1">
    <location>
        <position position="197"/>
    </location>
</feature>
<protein>
    <recommendedName>
        <fullName evidence="4">Reverse transcriptase</fullName>
    </recommendedName>
</protein>
<organism evidence="1 3">
    <name type="scientific">Cuscuta epithymum</name>
    <dbReference type="NCBI Taxonomy" id="186058"/>
    <lineage>
        <taxon>Eukaryota</taxon>
        <taxon>Viridiplantae</taxon>
        <taxon>Streptophyta</taxon>
        <taxon>Embryophyta</taxon>
        <taxon>Tracheophyta</taxon>
        <taxon>Spermatophyta</taxon>
        <taxon>Magnoliopsida</taxon>
        <taxon>eudicotyledons</taxon>
        <taxon>Gunneridae</taxon>
        <taxon>Pentapetalae</taxon>
        <taxon>asterids</taxon>
        <taxon>lamiids</taxon>
        <taxon>Solanales</taxon>
        <taxon>Convolvulaceae</taxon>
        <taxon>Cuscuteae</taxon>
        <taxon>Cuscuta</taxon>
        <taxon>Cuscuta subgen. Cuscuta</taxon>
    </lineage>
</organism>
<dbReference type="EMBL" id="CAMAPF010000953">
    <property type="protein sequence ID" value="CAH9128805.1"/>
    <property type="molecule type" value="Genomic_DNA"/>
</dbReference>